<dbReference type="Pfam" id="PF07690">
    <property type="entry name" value="MFS_1"/>
    <property type="match status" value="1"/>
</dbReference>
<keyword evidence="1" id="KW-1133">Transmembrane helix</keyword>
<keyword evidence="4" id="KW-1185">Reference proteome</keyword>
<name>A0ABS6UW28_9PSEU</name>
<dbReference type="PANTHER" id="PTHR23523:SF2">
    <property type="entry name" value="2-NITROIMIDAZOLE TRANSPORTER"/>
    <property type="match status" value="1"/>
</dbReference>
<protein>
    <submittedName>
        <fullName evidence="3">MFS transporter</fullName>
    </submittedName>
</protein>
<proteinExistence type="predicted"/>
<feature type="transmembrane region" description="Helical" evidence="1">
    <location>
        <begin position="81"/>
        <end position="99"/>
    </location>
</feature>
<keyword evidence="1" id="KW-0812">Transmembrane</keyword>
<feature type="transmembrane region" description="Helical" evidence="1">
    <location>
        <begin position="47"/>
        <end position="69"/>
    </location>
</feature>
<evidence type="ECO:0000313" key="3">
    <source>
        <dbReference type="EMBL" id="MBW0136452.1"/>
    </source>
</evidence>
<dbReference type="RefSeq" id="WP_218602827.1">
    <property type="nucleotide sequence ID" value="NZ_JADQDJ010000087.1"/>
</dbReference>
<dbReference type="PANTHER" id="PTHR23523">
    <property type="match status" value="1"/>
</dbReference>
<dbReference type="Proteomes" id="UP000694287">
    <property type="component" value="Unassembled WGS sequence"/>
</dbReference>
<feature type="transmembrane region" description="Helical" evidence="1">
    <location>
        <begin position="215"/>
        <end position="238"/>
    </location>
</feature>
<feature type="transmembrane region" description="Helical" evidence="1">
    <location>
        <begin position="169"/>
        <end position="194"/>
    </location>
</feature>
<keyword evidence="1" id="KW-0472">Membrane</keyword>
<dbReference type="InterPro" id="IPR020846">
    <property type="entry name" value="MFS_dom"/>
</dbReference>
<gene>
    <name evidence="3" type="ORF">I4I81_19580</name>
</gene>
<dbReference type="InterPro" id="IPR011701">
    <property type="entry name" value="MFS"/>
</dbReference>
<feature type="transmembrane region" description="Helical" evidence="1">
    <location>
        <begin position="105"/>
        <end position="128"/>
    </location>
</feature>
<dbReference type="EMBL" id="JADQDK010000001">
    <property type="protein sequence ID" value="MBW0136452.1"/>
    <property type="molecule type" value="Genomic_DNA"/>
</dbReference>
<dbReference type="InterPro" id="IPR052524">
    <property type="entry name" value="MFS_Cyanate_Porter"/>
</dbReference>
<reference evidence="3 4" key="1">
    <citation type="submission" date="2020-11" db="EMBL/GenBank/DDBJ databases">
        <title>Pseudonocardia abyssalis sp. nov. and Pseudonocardia oceani sp. nov., description and phylogenomic analysis of two novel actinomycetes isolated from the deep Southern Ocean.</title>
        <authorList>
            <person name="Parra J."/>
        </authorList>
    </citation>
    <scope>NUCLEOTIDE SEQUENCE [LARGE SCALE GENOMIC DNA]</scope>
    <source>
        <strain evidence="3 4">KRD-168</strain>
    </source>
</reference>
<evidence type="ECO:0000313" key="4">
    <source>
        <dbReference type="Proteomes" id="UP000694287"/>
    </source>
</evidence>
<organism evidence="3 4">
    <name type="scientific">Pseudonocardia abyssalis</name>
    <dbReference type="NCBI Taxonomy" id="2792008"/>
    <lineage>
        <taxon>Bacteria</taxon>
        <taxon>Bacillati</taxon>
        <taxon>Actinomycetota</taxon>
        <taxon>Actinomycetes</taxon>
        <taxon>Pseudonocardiales</taxon>
        <taxon>Pseudonocardiaceae</taxon>
        <taxon>Pseudonocardia</taxon>
    </lineage>
</organism>
<feature type="transmembrane region" description="Helical" evidence="1">
    <location>
        <begin position="140"/>
        <end position="163"/>
    </location>
</feature>
<evidence type="ECO:0000256" key="1">
    <source>
        <dbReference type="SAM" id="Phobius"/>
    </source>
</evidence>
<dbReference type="PROSITE" id="PS50850">
    <property type="entry name" value="MFS"/>
    <property type="match status" value="1"/>
</dbReference>
<sequence length="400" mass="40814">MSTVVRPTAVRPWVVLLGLLALAVNLRASLAGYPPLLESVRAELDASAGVAGLVQAGAVLMMGAGSFAGPVVGARFGRERALGGAVGLVALGGLLRGVPELGPSTALWSLIGGSLVVGAGIGLAGVLLSGVVKEHLAERAGLATGGYVVSMMVGATVASAVAVPLSVALGGWSFSLAVWAVPAVFAVALWTPIARRVPVPERTGHRTLLPWRDPFTRLSACYQTGTSVMFYGWLTWLAPYYEGQGWSPTQAGLLLAVWSVTQIPAALLAPAFAERRRRWRFWAMLTLACGVAGTVGAAVLPMPPLLGPWIWVVLMGVGVGAGFPLGLTVIAWRTPDGAASSATTGFALGVGYTAAGLTPLLMGVLLDVTGAYPAAIAVLLAAGALQAFAIVKIGDRPVTG</sequence>
<feature type="transmembrane region" description="Helical" evidence="1">
    <location>
        <begin position="281"/>
        <end position="303"/>
    </location>
</feature>
<accession>A0ABS6UW28</accession>
<feature type="domain" description="Major facilitator superfamily (MFS) profile" evidence="2">
    <location>
        <begin position="13"/>
        <end position="400"/>
    </location>
</feature>
<feature type="transmembrane region" description="Helical" evidence="1">
    <location>
        <begin position="309"/>
        <end position="332"/>
    </location>
</feature>
<evidence type="ECO:0000259" key="2">
    <source>
        <dbReference type="PROSITE" id="PS50850"/>
    </source>
</evidence>
<feature type="transmembrane region" description="Helical" evidence="1">
    <location>
        <begin position="250"/>
        <end position="269"/>
    </location>
</feature>
<feature type="transmembrane region" description="Helical" evidence="1">
    <location>
        <begin position="371"/>
        <end position="391"/>
    </location>
</feature>
<comment type="caution">
    <text evidence="3">The sequence shown here is derived from an EMBL/GenBank/DDBJ whole genome shotgun (WGS) entry which is preliminary data.</text>
</comment>
<feature type="transmembrane region" description="Helical" evidence="1">
    <location>
        <begin position="344"/>
        <end position="365"/>
    </location>
</feature>